<accession>A0A916J2F1</accession>
<dbReference type="RefSeq" id="WP_220634646.1">
    <property type="nucleotide sequence ID" value="NZ_CAJQUM010000001.1"/>
</dbReference>
<evidence type="ECO:0000256" key="1">
    <source>
        <dbReference type="SAM" id="SignalP"/>
    </source>
</evidence>
<organism evidence="2 3">
    <name type="scientific">Georgfuchsia toluolica</name>
    <dbReference type="NCBI Taxonomy" id="424218"/>
    <lineage>
        <taxon>Bacteria</taxon>
        <taxon>Pseudomonadati</taxon>
        <taxon>Pseudomonadota</taxon>
        <taxon>Betaproteobacteria</taxon>
        <taxon>Nitrosomonadales</taxon>
        <taxon>Sterolibacteriaceae</taxon>
        <taxon>Georgfuchsia</taxon>
    </lineage>
</organism>
<dbReference type="Proteomes" id="UP000742786">
    <property type="component" value="Unassembled WGS sequence"/>
</dbReference>
<gene>
    <name evidence="2" type="ORF">GTOL_10468</name>
</gene>
<keyword evidence="1" id="KW-0732">Signal</keyword>
<evidence type="ECO:0008006" key="4">
    <source>
        <dbReference type="Google" id="ProtNLM"/>
    </source>
</evidence>
<dbReference type="InterPro" id="IPR021457">
    <property type="entry name" value="DUF3108"/>
</dbReference>
<feature type="signal peptide" evidence="1">
    <location>
        <begin position="1"/>
        <end position="21"/>
    </location>
</feature>
<keyword evidence="3" id="KW-1185">Reference proteome</keyword>
<dbReference type="AlphaFoldDB" id="A0A916J2F1"/>
<reference evidence="2" key="1">
    <citation type="submission" date="2021-04" db="EMBL/GenBank/DDBJ databases">
        <authorList>
            <person name="Hornung B."/>
        </authorList>
    </citation>
    <scope>NUCLEOTIDE SEQUENCE</scope>
    <source>
        <strain evidence="2">G5G6</strain>
    </source>
</reference>
<feature type="chain" id="PRO_5037801352" description="DUF3108 domain-containing protein" evidence="1">
    <location>
        <begin position="22"/>
        <end position="253"/>
    </location>
</feature>
<dbReference type="EMBL" id="CAJQUM010000001">
    <property type="protein sequence ID" value="CAG4882586.1"/>
    <property type="molecule type" value="Genomic_DNA"/>
</dbReference>
<evidence type="ECO:0000313" key="2">
    <source>
        <dbReference type="EMBL" id="CAG4882586.1"/>
    </source>
</evidence>
<comment type="caution">
    <text evidence="2">The sequence shown here is derived from an EMBL/GenBank/DDBJ whole genome shotgun (WGS) entry which is preliminary data.</text>
</comment>
<name>A0A916J2F1_9PROT</name>
<dbReference type="Pfam" id="PF11306">
    <property type="entry name" value="DUF3108"/>
    <property type="match status" value="1"/>
</dbReference>
<protein>
    <recommendedName>
        <fullName evidence="4">DUF3108 domain-containing protein</fullName>
    </recommendedName>
</protein>
<proteinExistence type="predicted"/>
<evidence type="ECO:0000313" key="3">
    <source>
        <dbReference type="Proteomes" id="UP000742786"/>
    </source>
</evidence>
<sequence>MRFGRILLPVLLVIASATLHATSAETGRVEVPVEAIPVPATPAPLPRTGQIQYALQAGDNGMIVARIVHEWHHDGERYVISGEMQAVGLVALFKRQKVIQRSEGTIDGFALKPLRFHLDRGDGDIESAAFDWKRMVATMTNKREWAIKRGVQDGLSIFYQVGRGALPAEGLEMDMTSGRKVERYAFDWRGEETVSVPAGEYRAWRVRIRATSGDPDLKEVWLGTAAKLPVKIRTVDRKGTVLVMVAEKIRFEQ</sequence>